<organism evidence="1 2">
    <name type="scientific">Taxus chinensis</name>
    <name type="common">Chinese yew</name>
    <name type="synonym">Taxus wallichiana var. chinensis</name>
    <dbReference type="NCBI Taxonomy" id="29808"/>
    <lineage>
        <taxon>Eukaryota</taxon>
        <taxon>Viridiplantae</taxon>
        <taxon>Streptophyta</taxon>
        <taxon>Embryophyta</taxon>
        <taxon>Tracheophyta</taxon>
        <taxon>Spermatophyta</taxon>
        <taxon>Pinopsida</taxon>
        <taxon>Pinidae</taxon>
        <taxon>Conifers II</taxon>
        <taxon>Cupressales</taxon>
        <taxon>Taxaceae</taxon>
        <taxon>Taxus</taxon>
    </lineage>
</organism>
<evidence type="ECO:0000313" key="2">
    <source>
        <dbReference type="Proteomes" id="UP000824469"/>
    </source>
</evidence>
<proteinExistence type="predicted"/>
<accession>A0AA38FVB0</accession>
<sequence>MDVSEPLEILSTGEIGIADPLPHLSISTATAQDCCSTKTASDHTPVSFHKEQKEGGIMPTMEKKTYLTPSGSEEKEILPFVREEACIKEDMRVFEPLESLPTGEKGNADPLPYLSISTVTEQVCYNHTPVSIHKEQEEGEITPTKEKEDPDSGFTLVISKKKKKEWKVLKGSQNHFIVKRKRKLTIGTPLPPEKPDLQLDE</sequence>
<comment type="caution">
    <text evidence="1">The sequence shown here is derived from an EMBL/GenBank/DDBJ whole genome shotgun (WGS) entry which is preliminary data.</text>
</comment>
<dbReference type="EMBL" id="JAHRHJ020000006">
    <property type="protein sequence ID" value="KAH9311792.1"/>
    <property type="molecule type" value="Genomic_DNA"/>
</dbReference>
<dbReference type="AlphaFoldDB" id="A0AA38FVB0"/>
<dbReference type="Proteomes" id="UP000824469">
    <property type="component" value="Unassembled WGS sequence"/>
</dbReference>
<reference evidence="1 2" key="1">
    <citation type="journal article" date="2021" name="Nat. Plants">
        <title>The Taxus genome provides insights into paclitaxel biosynthesis.</title>
        <authorList>
            <person name="Xiong X."/>
            <person name="Gou J."/>
            <person name="Liao Q."/>
            <person name="Li Y."/>
            <person name="Zhou Q."/>
            <person name="Bi G."/>
            <person name="Li C."/>
            <person name="Du R."/>
            <person name="Wang X."/>
            <person name="Sun T."/>
            <person name="Guo L."/>
            <person name="Liang H."/>
            <person name="Lu P."/>
            <person name="Wu Y."/>
            <person name="Zhang Z."/>
            <person name="Ro D.K."/>
            <person name="Shang Y."/>
            <person name="Huang S."/>
            <person name="Yan J."/>
        </authorList>
    </citation>
    <scope>NUCLEOTIDE SEQUENCE [LARGE SCALE GENOMIC DNA]</scope>
    <source>
        <strain evidence="1">Ta-2019</strain>
    </source>
</reference>
<evidence type="ECO:0000313" key="1">
    <source>
        <dbReference type="EMBL" id="KAH9311792.1"/>
    </source>
</evidence>
<keyword evidence="2" id="KW-1185">Reference proteome</keyword>
<protein>
    <submittedName>
        <fullName evidence="1">Uncharacterized protein</fullName>
    </submittedName>
</protein>
<name>A0AA38FVB0_TAXCH</name>
<gene>
    <name evidence="1" type="ORF">KI387_026827</name>
</gene>